<evidence type="ECO:0000256" key="2">
    <source>
        <dbReference type="ARBA" id="ARBA00012438"/>
    </source>
</evidence>
<comment type="catalytic activity">
    <reaction evidence="1">
        <text>ATP + protein L-histidine = ADP + protein N-phospho-L-histidine.</text>
        <dbReference type="EC" id="2.7.13.3"/>
    </reaction>
</comment>
<keyword evidence="9" id="KW-1133">Transmembrane helix</keyword>
<evidence type="ECO:0000256" key="1">
    <source>
        <dbReference type="ARBA" id="ARBA00000085"/>
    </source>
</evidence>
<feature type="transmembrane region" description="Helical" evidence="9">
    <location>
        <begin position="129"/>
        <end position="149"/>
    </location>
</feature>
<comment type="caution">
    <text evidence="11">The sequence shown here is derived from an EMBL/GenBank/DDBJ whole genome shotgun (WGS) entry which is preliminary data.</text>
</comment>
<keyword evidence="9" id="KW-0472">Membrane</keyword>
<dbReference type="Gene3D" id="1.20.5.1930">
    <property type="match status" value="1"/>
</dbReference>
<evidence type="ECO:0000313" key="11">
    <source>
        <dbReference type="EMBL" id="MDW5597439.1"/>
    </source>
</evidence>
<feature type="transmembrane region" description="Helical" evidence="9">
    <location>
        <begin position="102"/>
        <end position="122"/>
    </location>
</feature>
<dbReference type="Pfam" id="PF02518">
    <property type="entry name" value="HATPase_c"/>
    <property type="match status" value="1"/>
</dbReference>
<feature type="transmembrane region" description="Helical" evidence="9">
    <location>
        <begin position="7"/>
        <end position="27"/>
    </location>
</feature>
<gene>
    <name evidence="11" type="ORF">R7226_24030</name>
</gene>
<dbReference type="SUPFAM" id="SSF55874">
    <property type="entry name" value="ATPase domain of HSP90 chaperone/DNA topoisomerase II/histidine kinase"/>
    <property type="match status" value="1"/>
</dbReference>
<dbReference type="Pfam" id="PF07730">
    <property type="entry name" value="HisKA_3"/>
    <property type="match status" value="1"/>
</dbReference>
<reference evidence="11 12" key="2">
    <citation type="submission" date="2023-10" db="EMBL/GenBank/DDBJ databases">
        <authorList>
            <person name="Han X.F."/>
        </authorList>
    </citation>
    <scope>NUCLEOTIDE SEQUENCE [LARGE SCALE GENOMIC DNA]</scope>
    <source>
        <strain evidence="11 12">KCTC 39840</strain>
    </source>
</reference>
<dbReference type="PROSITE" id="PS50109">
    <property type="entry name" value="HIS_KIN"/>
    <property type="match status" value="1"/>
</dbReference>
<dbReference type="InterPro" id="IPR036890">
    <property type="entry name" value="HATPase_C_sf"/>
</dbReference>
<evidence type="ECO:0000256" key="9">
    <source>
        <dbReference type="SAM" id="Phobius"/>
    </source>
</evidence>
<organism evidence="11 12">
    <name type="scientific">Conexibacter stalactiti</name>
    <dbReference type="NCBI Taxonomy" id="1940611"/>
    <lineage>
        <taxon>Bacteria</taxon>
        <taxon>Bacillati</taxon>
        <taxon>Actinomycetota</taxon>
        <taxon>Thermoleophilia</taxon>
        <taxon>Solirubrobacterales</taxon>
        <taxon>Conexibacteraceae</taxon>
        <taxon>Conexibacter</taxon>
    </lineage>
</organism>
<feature type="transmembrane region" description="Helical" evidence="9">
    <location>
        <begin position="33"/>
        <end position="53"/>
    </location>
</feature>
<keyword evidence="7" id="KW-0067">ATP-binding</keyword>
<keyword evidence="12" id="KW-1185">Reference proteome</keyword>
<dbReference type="EC" id="2.7.13.3" evidence="2"/>
<dbReference type="InterPro" id="IPR005467">
    <property type="entry name" value="His_kinase_dom"/>
</dbReference>
<dbReference type="PANTHER" id="PTHR24421:SF10">
    <property type="entry name" value="NITRATE_NITRITE SENSOR PROTEIN NARQ"/>
    <property type="match status" value="1"/>
</dbReference>
<evidence type="ECO:0000313" key="12">
    <source>
        <dbReference type="Proteomes" id="UP001284601"/>
    </source>
</evidence>
<feature type="domain" description="Histidine kinase" evidence="10">
    <location>
        <begin position="288"/>
        <end position="375"/>
    </location>
</feature>
<dbReference type="GO" id="GO:0016301">
    <property type="term" value="F:kinase activity"/>
    <property type="evidence" value="ECO:0007669"/>
    <property type="project" value="UniProtKB-KW"/>
</dbReference>
<dbReference type="SMART" id="SM00387">
    <property type="entry name" value="HATPase_c"/>
    <property type="match status" value="1"/>
</dbReference>
<dbReference type="EMBL" id="JAWSTH010000088">
    <property type="protein sequence ID" value="MDW5597439.1"/>
    <property type="molecule type" value="Genomic_DNA"/>
</dbReference>
<name>A0ABU4HZE5_9ACTN</name>
<dbReference type="CDD" id="cd16917">
    <property type="entry name" value="HATPase_UhpB-NarQ-NarX-like"/>
    <property type="match status" value="1"/>
</dbReference>
<dbReference type="InterPro" id="IPR003594">
    <property type="entry name" value="HATPase_dom"/>
</dbReference>
<proteinExistence type="predicted"/>
<evidence type="ECO:0000259" key="10">
    <source>
        <dbReference type="PROSITE" id="PS50109"/>
    </source>
</evidence>
<keyword evidence="3" id="KW-0597">Phosphoprotein</keyword>
<dbReference type="InterPro" id="IPR050482">
    <property type="entry name" value="Sensor_HK_TwoCompSys"/>
</dbReference>
<dbReference type="PANTHER" id="PTHR24421">
    <property type="entry name" value="NITRATE/NITRITE SENSOR PROTEIN NARX-RELATED"/>
    <property type="match status" value="1"/>
</dbReference>
<keyword evidence="4" id="KW-0808">Transferase</keyword>
<accession>A0ABU4HZE5</accession>
<keyword evidence="6 11" id="KW-0418">Kinase</keyword>
<evidence type="ECO:0000256" key="8">
    <source>
        <dbReference type="ARBA" id="ARBA00023012"/>
    </source>
</evidence>
<evidence type="ECO:0000256" key="5">
    <source>
        <dbReference type="ARBA" id="ARBA00022741"/>
    </source>
</evidence>
<evidence type="ECO:0000256" key="6">
    <source>
        <dbReference type="ARBA" id="ARBA00022777"/>
    </source>
</evidence>
<dbReference type="RefSeq" id="WP_318599903.1">
    <property type="nucleotide sequence ID" value="NZ_JAWSTH010000088.1"/>
</dbReference>
<evidence type="ECO:0000256" key="4">
    <source>
        <dbReference type="ARBA" id="ARBA00022679"/>
    </source>
</evidence>
<dbReference type="Proteomes" id="UP001284601">
    <property type="component" value="Unassembled WGS sequence"/>
</dbReference>
<keyword evidence="9" id="KW-0812">Transmembrane</keyword>
<keyword evidence="5" id="KW-0547">Nucleotide-binding</keyword>
<dbReference type="Gene3D" id="3.30.565.10">
    <property type="entry name" value="Histidine kinase-like ATPase, C-terminal domain"/>
    <property type="match status" value="1"/>
</dbReference>
<sequence>MSPRLRHLLTEATIAAATALGLLIVVFDHADELPAWSTWTAALVAGGQSALLWRRHAHREQTAALVLLGALALQLLCPPVVMPFAAYVAVGSLAAHLPPQRSWWGLAALLGLAVATLVRTPLADDATGLAGVDQVLFLVACAVGIHVYGDLRRNRAARQREQERRAVAQEQARIARELHDVVAHSVAVIVVQASAAGEIFDDRPERARESLQAIEATARETLTELRRLVGGIRTDVPDAPSPLHPQPSLAHVEELAARVRATGLEVTVTREGAAAGPVPAGVDLSAYRIVQEALTNTLRHARARRAEVALRYGPDALELDVRDDGGGHPAAAGGDGHGLGTSGMRERAALLGGTLEAGPGPHGGYRVHARLPLGAAS</sequence>
<keyword evidence="8" id="KW-0902">Two-component regulatory system</keyword>
<feature type="transmembrane region" description="Helical" evidence="9">
    <location>
        <begin position="65"/>
        <end position="90"/>
    </location>
</feature>
<dbReference type="InterPro" id="IPR011712">
    <property type="entry name" value="Sig_transdc_His_kin_sub3_dim/P"/>
</dbReference>
<evidence type="ECO:0000256" key="3">
    <source>
        <dbReference type="ARBA" id="ARBA00022553"/>
    </source>
</evidence>
<reference evidence="12" key="1">
    <citation type="submission" date="2023-07" db="EMBL/GenBank/DDBJ databases">
        <title>Conexibacter stalactiti sp. nov., isolated from stalactites in a lava cave and emended description of the genus Conexibacter.</title>
        <authorList>
            <person name="Lee S.D."/>
        </authorList>
    </citation>
    <scope>NUCLEOTIDE SEQUENCE [LARGE SCALE GENOMIC DNA]</scope>
    <source>
        <strain evidence="12">KCTC 39840</strain>
    </source>
</reference>
<protein>
    <recommendedName>
        <fullName evidence="2">histidine kinase</fullName>
        <ecNumber evidence="2">2.7.13.3</ecNumber>
    </recommendedName>
</protein>
<evidence type="ECO:0000256" key="7">
    <source>
        <dbReference type="ARBA" id="ARBA00022840"/>
    </source>
</evidence>